<comment type="similarity">
    <text evidence="2">Belongs to the bacterial sugar transferase family.</text>
</comment>
<dbReference type="EMBL" id="RBZY01000008">
    <property type="protein sequence ID" value="RWR21864.1"/>
    <property type="molecule type" value="Genomic_DNA"/>
</dbReference>
<dbReference type="Pfam" id="PF13727">
    <property type="entry name" value="CoA_binding_3"/>
    <property type="match status" value="1"/>
</dbReference>
<dbReference type="PANTHER" id="PTHR30576:SF10">
    <property type="entry name" value="SLL5057 PROTEIN"/>
    <property type="match status" value="1"/>
</dbReference>
<feature type="transmembrane region" description="Helical" evidence="7">
    <location>
        <begin position="133"/>
        <end position="152"/>
    </location>
</feature>
<feature type="domain" description="Bacterial sugar transferase" evidence="8">
    <location>
        <begin position="302"/>
        <end position="491"/>
    </location>
</feature>
<evidence type="ECO:0000256" key="2">
    <source>
        <dbReference type="ARBA" id="ARBA00006464"/>
    </source>
</evidence>
<evidence type="ECO:0000256" key="6">
    <source>
        <dbReference type="ARBA" id="ARBA00023136"/>
    </source>
</evidence>
<dbReference type="OrthoDB" id="9808602at2"/>
<name>A0A3S3P753_9MICO</name>
<organism evidence="9 10">
    <name type="scientific">Microbacterium enclense</name>
    <dbReference type="NCBI Taxonomy" id="993073"/>
    <lineage>
        <taxon>Bacteria</taxon>
        <taxon>Bacillati</taxon>
        <taxon>Actinomycetota</taxon>
        <taxon>Actinomycetes</taxon>
        <taxon>Micrococcales</taxon>
        <taxon>Microbacteriaceae</taxon>
        <taxon>Microbacterium</taxon>
    </lineage>
</organism>
<feature type="transmembrane region" description="Helical" evidence="7">
    <location>
        <begin position="110"/>
        <end position="127"/>
    </location>
</feature>
<dbReference type="InterPro" id="IPR017475">
    <property type="entry name" value="EPS_sugar_tfrase"/>
</dbReference>
<dbReference type="GO" id="GO:0016020">
    <property type="term" value="C:membrane"/>
    <property type="evidence" value="ECO:0007669"/>
    <property type="project" value="UniProtKB-SubCell"/>
</dbReference>
<dbReference type="GO" id="GO:0016780">
    <property type="term" value="F:phosphotransferase activity, for other substituted phosphate groups"/>
    <property type="evidence" value="ECO:0007669"/>
    <property type="project" value="TreeGrafter"/>
</dbReference>
<dbReference type="PANTHER" id="PTHR30576">
    <property type="entry name" value="COLANIC BIOSYNTHESIS UDP-GLUCOSE LIPID CARRIER TRANSFERASE"/>
    <property type="match status" value="1"/>
</dbReference>
<sequence>MEPSRGSFLDRAPRSATSTRDRWRQRYRRNLILTDLAALIWVVYGTQLAWFGTGNAAVAASRDSRITDLSYWVFSAVLVVAWMWALSFIDSRSDRVLGTGSQEYIRVIDSSFRLFGTIAIIAFLTQIDVARGYLLISLPVGILVLIFTRWLWRQWLVVQRSRGKYSANVLLVGSLPSVTQVAREFARNPNAGYRVVGACVPSGKVADTIPGTDIPVMGHVGDISRALQVTGADTVAVTSADELPADKVKQISWSLEAGRQHLVLAPSIIDIAGPRLHTRPVAGLPLIHVETPRFSRGQVFLKRTVDLVASIAGVIVLSPLLLFLAMAVRLSSEGPVFFRQKRVGFRGREFTMIKFRSMVVNAEDLLEQLAKQERDAGNEVLFKMKNDPRVTPIGRIMRKFSLDELPQLFNVIGGSMSLVGPRPPLPSEVALYADHVHRRFLAKPGITGLWQVSGRSSLSWEESVRLDLSYVENWTLVGDFVILGKTARAALAPGETAA</sequence>
<dbReference type="NCBIfam" id="TIGR03025">
    <property type="entry name" value="EPS_sugtrans"/>
    <property type="match status" value="1"/>
</dbReference>
<feature type="transmembrane region" description="Helical" evidence="7">
    <location>
        <begin position="71"/>
        <end position="89"/>
    </location>
</feature>
<dbReference type="AlphaFoldDB" id="A0A3S3P753"/>
<dbReference type="Pfam" id="PF02397">
    <property type="entry name" value="Bac_transf"/>
    <property type="match status" value="1"/>
</dbReference>
<evidence type="ECO:0000259" key="8">
    <source>
        <dbReference type="Pfam" id="PF02397"/>
    </source>
</evidence>
<keyword evidence="6 7" id="KW-0472">Membrane</keyword>
<evidence type="ECO:0000256" key="1">
    <source>
        <dbReference type="ARBA" id="ARBA00004141"/>
    </source>
</evidence>
<comment type="subcellular location">
    <subcellularLocation>
        <location evidence="1">Membrane</location>
        <topology evidence="1">Multi-pass membrane protein</topology>
    </subcellularLocation>
</comment>
<evidence type="ECO:0000256" key="4">
    <source>
        <dbReference type="ARBA" id="ARBA00022692"/>
    </source>
</evidence>
<proteinExistence type="inferred from homology"/>
<keyword evidence="4 7" id="KW-0812">Transmembrane</keyword>
<gene>
    <name evidence="9" type="ORF">D8Y23_03460</name>
</gene>
<dbReference type="InterPro" id="IPR003362">
    <property type="entry name" value="Bact_transf"/>
</dbReference>
<reference evidence="9 10" key="1">
    <citation type="journal article" date="2018" name="Front. Microbiol.">
        <title>Novel Insights Into Bacterial Dimethylsulfoniopropionate Catabolism in the East China Sea.</title>
        <authorList>
            <person name="Liu J."/>
            <person name="Liu J."/>
            <person name="Zhang S.H."/>
            <person name="Liang J."/>
            <person name="Lin H."/>
            <person name="Song D."/>
            <person name="Yang G.P."/>
            <person name="Todd J.D."/>
            <person name="Zhang X.H."/>
        </authorList>
    </citation>
    <scope>NUCLEOTIDE SEQUENCE [LARGE SCALE GENOMIC DNA]</scope>
    <source>
        <strain evidence="9 10">ZYFD042</strain>
    </source>
</reference>
<accession>A0A3S3P753</accession>
<comment type="caution">
    <text evidence="9">The sequence shown here is derived from an EMBL/GenBank/DDBJ whole genome shotgun (WGS) entry which is preliminary data.</text>
</comment>
<feature type="transmembrane region" description="Helical" evidence="7">
    <location>
        <begin position="305"/>
        <end position="328"/>
    </location>
</feature>
<feature type="transmembrane region" description="Helical" evidence="7">
    <location>
        <begin position="30"/>
        <end position="51"/>
    </location>
</feature>
<dbReference type="Proteomes" id="UP000285970">
    <property type="component" value="Unassembled WGS sequence"/>
</dbReference>
<evidence type="ECO:0000256" key="5">
    <source>
        <dbReference type="ARBA" id="ARBA00022989"/>
    </source>
</evidence>
<evidence type="ECO:0000313" key="10">
    <source>
        <dbReference type="Proteomes" id="UP000285970"/>
    </source>
</evidence>
<evidence type="ECO:0000256" key="3">
    <source>
        <dbReference type="ARBA" id="ARBA00022679"/>
    </source>
</evidence>
<evidence type="ECO:0000313" key="9">
    <source>
        <dbReference type="EMBL" id="RWR21864.1"/>
    </source>
</evidence>
<evidence type="ECO:0000256" key="7">
    <source>
        <dbReference type="SAM" id="Phobius"/>
    </source>
</evidence>
<protein>
    <submittedName>
        <fullName evidence="9">Sugar transferase</fullName>
    </submittedName>
</protein>
<keyword evidence="5 7" id="KW-1133">Transmembrane helix</keyword>
<keyword evidence="3 9" id="KW-0808">Transferase</keyword>